<dbReference type="InParanoid" id="A0A663EMT3"/>
<organism evidence="4 5">
    <name type="scientific">Aquila chrysaetos chrysaetos</name>
    <dbReference type="NCBI Taxonomy" id="223781"/>
    <lineage>
        <taxon>Eukaryota</taxon>
        <taxon>Metazoa</taxon>
        <taxon>Chordata</taxon>
        <taxon>Craniata</taxon>
        <taxon>Vertebrata</taxon>
        <taxon>Euteleostomi</taxon>
        <taxon>Archelosauria</taxon>
        <taxon>Archosauria</taxon>
        <taxon>Dinosauria</taxon>
        <taxon>Saurischia</taxon>
        <taxon>Theropoda</taxon>
        <taxon>Coelurosauria</taxon>
        <taxon>Aves</taxon>
        <taxon>Neognathae</taxon>
        <taxon>Neoaves</taxon>
        <taxon>Telluraves</taxon>
        <taxon>Accipitrimorphae</taxon>
        <taxon>Accipitriformes</taxon>
        <taxon>Accipitridae</taxon>
        <taxon>Accipitrinae</taxon>
        <taxon>Aquila</taxon>
    </lineage>
</organism>
<dbReference type="GO" id="GO:0005925">
    <property type="term" value="C:focal adhesion"/>
    <property type="evidence" value="ECO:0007669"/>
    <property type="project" value="Ensembl"/>
</dbReference>
<dbReference type="InterPro" id="IPR035979">
    <property type="entry name" value="RBD_domain_sf"/>
</dbReference>
<dbReference type="InterPro" id="IPR012677">
    <property type="entry name" value="Nucleotide-bd_a/b_plait_sf"/>
</dbReference>
<reference evidence="4" key="1">
    <citation type="submission" date="2025-08" db="UniProtKB">
        <authorList>
            <consortium name="Ensembl"/>
        </authorList>
    </citation>
    <scope>IDENTIFICATION</scope>
</reference>
<evidence type="ECO:0000256" key="1">
    <source>
        <dbReference type="ARBA" id="ARBA00022884"/>
    </source>
</evidence>
<dbReference type="PANTHER" id="PTHR21245">
    <property type="entry name" value="HETEROGENEOUS NUCLEAR RIBONUCLEOPROTEIN"/>
    <property type="match status" value="1"/>
</dbReference>
<evidence type="ECO:0000259" key="3">
    <source>
        <dbReference type="PROSITE" id="PS50102"/>
    </source>
</evidence>
<dbReference type="InterPro" id="IPR000504">
    <property type="entry name" value="RRM_dom"/>
</dbReference>
<feature type="domain" description="RRM" evidence="3">
    <location>
        <begin position="54"/>
        <end position="132"/>
    </location>
</feature>
<dbReference type="AlphaFoldDB" id="A0A663EMT3"/>
<dbReference type="GO" id="GO:0005654">
    <property type="term" value="C:nucleoplasm"/>
    <property type="evidence" value="ECO:0007669"/>
    <property type="project" value="Ensembl"/>
</dbReference>
<proteinExistence type="predicted"/>
<evidence type="ECO:0000313" key="5">
    <source>
        <dbReference type="Proteomes" id="UP000472275"/>
    </source>
</evidence>
<dbReference type="GO" id="GO:0005829">
    <property type="term" value="C:cytosol"/>
    <property type="evidence" value="ECO:0007669"/>
    <property type="project" value="Ensembl"/>
</dbReference>
<dbReference type="GO" id="GO:0060965">
    <property type="term" value="P:negative regulation of miRNA-mediated gene silencing"/>
    <property type="evidence" value="ECO:0007669"/>
    <property type="project" value="Ensembl"/>
</dbReference>
<dbReference type="PROSITE" id="PS50102">
    <property type="entry name" value="RRM"/>
    <property type="match status" value="1"/>
</dbReference>
<keyword evidence="1 2" id="KW-0694">RNA-binding</keyword>
<dbReference type="SMART" id="SM00360">
    <property type="entry name" value="RRM"/>
    <property type="match status" value="2"/>
</dbReference>
<dbReference type="Ensembl" id="ENSACCT00020013770.1">
    <property type="protein sequence ID" value="ENSACCP00020013171.1"/>
    <property type="gene ID" value="ENSACCG00020009071.1"/>
</dbReference>
<dbReference type="Proteomes" id="UP000472275">
    <property type="component" value="Chromosome 22"/>
</dbReference>
<accession>A0A663EMT3</accession>
<name>A0A663EMT3_AQUCH</name>
<dbReference type="SUPFAM" id="SSF54928">
    <property type="entry name" value="RNA-binding domain, RBD"/>
    <property type="match status" value="1"/>
</dbReference>
<dbReference type="GO" id="GO:0061158">
    <property type="term" value="P:3'-UTR-mediated mRNA destabilization"/>
    <property type="evidence" value="ECO:0007669"/>
    <property type="project" value="Ensembl"/>
</dbReference>
<evidence type="ECO:0000256" key="2">
    <source>
        <dbReference type="PROSITE-ProRule" id="PRU00176"/>
    </source>
</evidence>
<dbReference type="InterPro" id="IPR044448">
    <property type="entry name" value="DND1_DSRM"/>
</dbReference>
<protein>
    <submittedName>
        <fullName evidence="4">DND microRNA-mediated repression inhibitor 1</fullName>
    </submittedName>
</protein>
<dbReference type="GO" id="GO:0007281">
    <property type="term" value="P:germ cell development"/>
    <property type="evidence" value="ECO:0007669"/>
    <property type="project" value="Ensembl"/>
</dbReference>
<dbReference type="Gene3D" id="3.30.70.330">
    <property type="match status" value="2"/>
</dbReference>
<evidence type="ECO:0000313" key="4">
    <source>
        <dbReference type="Ensembl" id="ENSACCP00020013171.1"/>
    </source>
</evidence>
<dbReference type="GeneTree" id="ENSGT00940000159225"/>
<sequence length="371" mass="40993">MEAETWTNSINQTNKVALLAWAKETGIDLVQINGQRRYGGPPPGWVGDPPPAGTEVFIGKLPQDMYENTLIPLFQRVGKLYEFRLMMTFSGLNRGFAYAKYSNRHGAKEAIAAFNNFEVREGYAIVVCKSTEKCELSVDGLATSVSRQELEAVLRRVTEGVLSVTLYTSPCWKRAQLAVLKYTSHQAAAMAKKTLMEGNVRLGGLEMRVDWLNPDMKQKLQSCEKKPSSSRVQGSKCLGVPKQVPQSPVLHNVLDCLNTLCQKQYLGTPLFLTKCVQADANGWLWFWCWVVIPGCPVPFSGFAWVRQDGTGRSGHEEAKIALALQVLRMLGESSHSVGANPLPFPKSWSISWECGAVVFLVHGGTQPGRQG</sequence>
<reference evidence="4" key="2">
    <citation type="submission" date="2025-09" db="UniProtKB">
        <authorList>
            <consortium name="Ensembl"/>
        </authorList>
    </citation>
    <scope>IDENTIFICATION</scope>
</reference>
<gene>
    <name evidence="4" type="primary">LOC115333967</name>
</gene>
<dbReference type="GO" id="GO:0003730">
    <property type="term" value="F:mRNA 3'-UTR binding"/>
    <property type="evidence" value="ECO:0007669"/>
    <property type="project" value="Ensembl"/>
</dbReference>
<dbReference type="CDD" id="cd20313">
    <property type="entry name" value="DSRM_DND1"/>
    <property type="match status" value="1"/>
</dbReference>
<dbReference type="Pfam" id="PF14709">
    <property type="entry name" value="DND1_DSRM"/>
    <property type="match status" value="1"/>
</dbReference>
<keyword evidence="5" id="KW-1185">Reference proteome</keyword>
<dbReference type="Pfam" id="PF00076">
    <property type="entry name" value="RRM_1"/>
    <property type="match status" value="1"/>
</dbReference>